<accession>A0A438F9Q8</accession>
<name>A0A438F9Q8_VITVI</name>
<dbReference type="InterPro" id="IPR001878">
    <property type="entry name" value="Znf_CCHC"/>
</dbReference>
<evidence type="ECO:0000313" key="5">
    <source>
        <dbReference type="Proteomes" id="UP000288805"/>
    </source>
</evidence>
<dbReference type="InterPro" id="IPR036875">
    <property type="entry name" value="Znf_CCHC_sf"/>
</dbReference>
<proteinExistence type="predicted"/>
<protein>
    <recommendedName>
        <fullName evidence="3">CCHC-type domain-containing protein</fullName>
    </recommendedName>
</protein>
<evidence type="ECO:0000256" key="1">
    <source>
        <dbReference type="PROSITE-ProRule" id="PRU00047"/>
    </source>
</evidence>
<keyword evidence="1" id="KW-0863">Zinc-finger</keyword>
<feature type="domain" description="CCHC-type" evidence="3">
    <location>
        <begin position="40"/>
        <end position="53"/>
    </location>
</feature>
<dbReference type="SUPFAM" id="SSF57756">
    <property type="entry name" value="Retrovirus zinc finger-like domains"/>
    <property type="match status" value="1"/>
</dbReference>
<evidence type="ECO:0000256" key="2">
    <source>
        <dbReference type="SAM" id="MobiDB-lite"/>
    </source>
</evidence>
<dbReference type="AlphaFoldDB" id="A0A438F9Q8"/>
<dbReference type="PROSITE" id="PS50158">
    <property type="entry name" value="ZF_CCHC"/>
    <property type="match status" value="1"/>
</dbReference>
<comment type="caution">
    <text evidence="4">The sequence shown here is derived from an EMBL/GenBank/DDBJ whole genome shotgun (WGS) entry which is preliminary data.</text>
</comment>
<keyword evidence="1" id="KW-0862">Zinc</keyword>
<dbReference type="GO" id="GO:0003676">
    <property type="term" value="F:nucleic acid binding"/>
    <property type="evidence" value="ECO:0007669"/>
    <property type="project" value="InterPro"/>
</dbReference>
<feature type="region of interest" description="Disordered" evidence="2">
    <location>
        <begin position="1"/>
        <end position="34"/>
    </location>
</feature>
<organism evidence="4 5">
    <name type="scientific">Vitis vinifera</name>
    <name type="common">Grape</name>
    <dbReference type="NCBI Taxonomy" id="29760"/>
    <lineage>
        <taxon>Eukaryota</taxon>
        <taxon>Viridiplantae</taxon>
        <taxon>Streptophyta</taxon>
        <taxon>Embryophyta</taxon>
        <taxon>Tracheophyta</taxon>
        <taxon>Spermatophyta</taxon>
        <taxon>Magnoliopsida</taxon>
        <taxon>eudicotyledons</taxon>
        <taxon>Gunneridae</taxon>
        <taxon>Pentapetalae</taxon>
        <taxon>rosids</taxon>
        <taxon>Vitales</taxon>
        <taxon>Vitaceae</taxon>
        <taxon>Viteae</taxon>
        <taxon>Vitis</taxon>
    </lineage>
</organism>
<evidence type="ECO:0000259" key="3">
    <source>
        <dbReference type="PROSITE" id="PS50158"/>
    </source>
</evidence>
<dbReference type="GO" id="GO:0008270">
    <property type="term" value="F:zinc ion binding"/>
    <property type="evidence" value="ECO:0007669"/>
    <property type="project" value="UniProtKB-KW"/>
</dbReference>
<sequence length="167" mass="18449">MQTTLSTSNPRNADPSNVPQNTQATRPNQGQYASGNRPICQICGKTGHTALDCYHRFDYSYQDRHPPAELAAMVAESNAAYEHQVWYADSGTNAHMTSEAENLTHQQPFTRQDTVIVGQTLLHGQVENGLYPIAGNKSLQNKLQCLTSTIGVTTSMNHWHSRLGHLS</sequence>
<dbReference type="Proteomes" id="UP000288805">
    <property type="component" value="Unassembled WGS sequence"/>
</dbReference>
<gene>
    <name evidence="4" type="ORF">CK203_075085</name>
</gene>
<keyword evidence="1" id="KW-0479">Metal-binding</keyword>
<reference evidence="4 5" key="1">
    <citation type="journal article" date="2018" name="PLoS Genet.">
        <title>Population sequencing reveals clonal diversity and ancestral inbreeding in the grapevine cultivar Chardonnay.</title>
        <authorList>
            <person name="Roach M.J."/>
            <person name="Johnson D.L."/>
            <person name="Bohlmann J."/>
            <person name="van Vuuren H.J."/>
            <person name="Jones S.J."/>
            <person name="Pretorius I.S."/>
            <person name="Schmidt S.A."/>
            <person name="Borneman A.R."/>
        </authorList>
    </citation>
    <scope>NUCLEOTIDE SEQUENCE [LARGE SCALE GENOMIC DNA]</scope>
    <source>
        <strain evidence="5">cv. Chardonnay</strain>
        <tissue evidence="4">Leaf</tissue>
    </source>
</reference>
<evidence type="ECO:0000313" key="4">
    <source>
        <dbReference type="EMBL" id="RVW56695.1"/>
    </source>
</evidence>
<dbReference type="EMBL" id="QGNW01001073">
    <property type="protein sequence ID" value="RVW56695.1"/>
    <property type="molecule type" value="Genomic_DNA"/>
</dbReference>